<dbReference type="VEuPathDB" id="FungiDB:PGTG_20720"/>
<reference evidence="2" key="1">
    <citation type="journal article" date="2011" name="Proc. Natl. Acad. Sci. U.S.A.">
        <title>Obligate biotrophy features unraveled by the genomic analysis of rust fungi.</title>
        <authorList>
            <person name="Duplessis S."/>
            <person name="Cuomo C.A."/>
            <person name="Lin Y.-C."/>
            <person name="Aerts A."/>
            <person name="Tisserant E."/>
            <person name="Veneault-Fourrey C."/>
            <person name="Joly D.L."/>
            <person name="Hacquard S."/>
            <person name="Amselem J."/>
            <person name="Cantarel B.L."/>
            <person name="Chiu R."/>
            <person name="Coutinho P.M."/>
            <person name="Feau N."/>
            <person name="Field M."/>
            <person name="Frey P."/>
            <person name="Gelhaye E."/>
            <person name="Goldberg J."/>
            <person name="Grabherr M.G."/>
            <person name="Kodira C.D."/>
            <person name="Kohler A."/>
            <person name="Kuees U."/>
            <person name="Lindquist E.A."/>
            <person name="Lucas S.M."/>
            <person name="Mago R."/>
            <person name="Mauceli E."/>
            <person name="Morin E."/>
            <person name="Murat C."/>
            <person name="Pangilinan J.L."/>
            <person name="Park R."/>
            <person name="Pearson M."/>
            <person name="Quesneville H."/>
            <person name="Rouhier N."/>
            <person name="Sakthikumar S."/>
            <person name="Salamov A.A."/>
            <person name="Schmutz J."/>
            <person name="Selles B."/>
            <person name="Shapiro H."/>
            <person name="Tanguay P."/>
            <person name="Tuskan G.A."/>
            <person name="Henrissat B."/>
            <person name="Van de Peer Y."/>
            <person name="Rouze P."/>
            <person name="Ellis J.G."/>
            <person name="Dodds P.N."/>
            <person name="Schein J.E."/>
            <person name="Zhong S."/>
            <person name="Hamelin R.C."/>
            <person name="Grigoriev I.V."/>
            <person name="Szabo L.J."/>
            <person name="Martin F."/>
        </authorList>
    </citation>
    <scope>NUCLEOTIDE SEQUENCE [LARGE SCALE GENOMIC DNA]</scope>
    <source>
        <strain evidence="2">CRL 75-36-700-3 / race SCCL</strain>
    </source>
</reference>
<keyword evidence="2" id="KW-1185">Reference proteome</keyword>
<accession>H6QP21</accession>
<dbReference type="KEGG" id="pgr:PGTG_20720"/>
<dbReference type="HOGENOM" id="CLU_2997501_0_0_1"/>
<gene>
    <name evidence="1" type="ORF">PGTG_20720</name>
</gene>
<evidence type="ECO:0000313" key="1">
    <source>
        <dbReference type="EMBL" id="EHS63135.1"/>
    </source>
</evidence>
<dbReference type="GeneID" id="13541435"/>
<sequence length="57" mass="6394">MCGLQKPICVILLVTNRPVCWTRRMKMLQSIIRRTQGPTATVGSLGTYIHPLHQSST</sequence>
<dbReference type="InParanoid" id="H6QP21"/>
<organism evidence="1 2">
    <name type="scientific">Puccinia graminis f. sp. tritici (strain CRL 75-36-700-3 / race SCCL)</name>
    <name type="common">Black stem rust fungus</name>
    <dbReference type="NCBI Taxonomy" id="418459"/>
    <lineage>
        <taxon>Eukaryota</taxon>
        <taxon>Fungi</taxon>
        <taxon>Dikarya</taxon>
        <taxon>Basidiomycota</taxon>
        <taxon>Pucciniomycotina</taxon>
        <taxon>Pucciniomycetes</taxon>
        <taxon>Pucciniales</taxon>
        <taxon>Pucciniaceae</taxon>
        <taxon>Puccinia</taxon>
    </lineage>
</organism>
<dbReference type="RefSeq" id="XP_003890690.1">
    <property type="nucleotide sequence ID" value="XM_003890641.1"/>
</dbReference>
<name>H6QP21_PUCGT</name>
<protein>
    <submittedName>
        <fullName evidence="1">Uncharacterized protein</fullName>
    </submittedName>
</protein>
<proteinExistence type="predicted"/>
<dbReference type="AlphaFoldDB" id="H6QP21"/>
<dbReference type="EMBL" id="DS178263">
    <property type="protein sequence ID" value="EHS63135.1"/>
    <property type="molecule type" value="Genomic_DNA"/>
</dbReference>
<evidence type="ECO:0000313" key="2">
    <source>
        <dbReference type="Proteomes" id="UP000008783"/>
    </source>
</evidence>
<dbReference type="Proteomes" id="UP000008783">
    <property type="component" value="Unassembled WGS sequence"/>
</dbReference>